<evidence type="ECO:0000313" key="1">
    <source>
        <dbReference type="EMBL" id="CAG8782506.1"/>
    </source>
</evidence>
<keyword evidence="2" id="KW-1185">Reference proteome</keyword>
<accession>A0ACA9R9R0</accession>
<proteinExistence type="predicted"/>
<dbReference type="Proteomes" id="UP000789525">
    <property type="component" value="Unassembled WGS sequence"/>
</dbReference>
<gene>
    <name evidence="1" type="ORF">ACOLOM_LOCUS14387</name>
</gene>
<organism evidence="1 2">
    <name type="scientific">Acaulospora colombiana</name>
    <dbReference type="NCBI Taxonomy" id="27376"/>
    <lineage>
        <taxon>Eukaryota</taxon>
        <taxon>Fungi</taxon>
        <taxon>Fungi incertae sedis</taxon>
        <taxon>Mucoromycota</taxon>
        <taxon>Glomeromycotina</taxon>
        <taxon>Glomeromycetes</taxon>
        <taxon>Diversisporales</taxon>
        <taxon>Acaulosporaceae</taxon>
        <taxon>Acaulospora</taxon>
    </lineage>
</organism>
<name>A0ACA9R9R0_9GLOM</name>
<sequence>CHSPDGVSVGHSVPGTPRPGSSLSTTPYAMGRMSKSNKREHASSKSTYPENKSQKSSGL</sequence>
<protein>
    <submittedName>
        <fullName evidence="1">2597_t:CDS:1</fullName>
    </submittedName>
</protein>
<dbReference type="EMBL" id="CAJVPT010073031">
    <property type="protein sequence ID" value="CAG8782506.1"/>
    <property type="molecule type" value="Genomic_DNA"/>
</dbReference>
<comment type="caution">
    <text evidence="1">The sequence shown here is derived from an EMBL/GenBank/DDBJ whole genome shotgun (WGS) entry which is preliminary data.</text>
</comment>
<evidence type="ECO:0000313" key="2">
    <source>
        <dbReference type="Proteomes" id="UP000789525"/>
    </source>
</evidence>
<feature type="non-terminal residue" evidence="1">
    <location>
        <position position="1"/>
    </location>
</feature>
<feature type="non-terminal residue" evidence="1">
    <location>
        <position position="59"/>
    </location>
</feature>
<reference evidence="1" key="1">
    <citation type="submission" date="2021-06" db="EMBL/GenBank/DDBJ databases">
        <authorList>
            <person name="Kallberg Y."/>
            <person name="Tangrot J."/>
            <person name="Rosling A."/>
        </authorList>
    </citation>
    <scope>NUCLEOTIDE SEQUENCE</scope>
    <source>
        <strain evidence="1">CL356</strain>
    </source>
</reference>